<sequence>MLVPEHLVCLFLGVAVVTPHVQAKFTLLFDVLPLFQVSTPILPCVLFLNSSSECPSSNRTFPGQGRSILGVTAGSC</sequence>
<keyword evidence="1" id="KW-0732">Signal</keyword>
<dbReference type="AlphaFoldDB" id="A0A0C9YTD9"/>
<evidence type="ECO:0000313" key="2">
    <source>
        <dbReference type="EMBL" id="KIK11163.1"/>
    </source>
</evidence>
<evidence type="ECO:0000313" key="3">
    <source>
        <dbReference type="Proteomes" id="UP000054018"/>
    </source>
</evidence>
<gene>
    <name evidence="2" type="ORF">PISMIDRAFT_690542</name>
</gene>
<feature type="signal peptide" evidence="1">
    <location>
        <begin position="1"/>
        <end position="23"/>
    </location>
</feature>
<name>A0A0C9YTD9_9AGAM</name>
<feature type="chain" id="PRO_5002206584" description="Secreted protein" evidence="1">
    <location>
        <begin position="24"/>
        <end position="76"/>
    </location>
</feature>
<dbReference type="Proteomes" id="UP000054018">
    <property type="component" value="Unassembled WGS sequence"/>
</dbReference>
<dbReference type="HOGENOM" id="CLU_2711682_0_0_1"/>
<accession>A0A0C9YTD9</accession>
<reference evidence="2 3" key="1">
    <citation type="submission" date="2014-04" db="EMBL/GenBank/DDBJ databases">
        <authorList>
            <consortium name="DOE Joint Genome Institute"/>
            <person name="Kuo A."/>
            <person name="Kohler A."/>
            <person name="Costa M.D."/>
            <person name="Nagy L.G."/>
            <person name="Floudas D."/>
            <person name="Copeland A."/>
            <person name="Barry K.W."/>
            <person name="Cichocki N."/>
            <person name="Veneault-Fourrey C."/>
            <person name="LaButti K."/>
            <person name="Lindquist E.A."/>
            <person name="Lipzen A."/>
            <person name="Lundell T."/>
            <person name="Morin E."/>
            <person name="Murat C."/>
            <person name="Sun H."/>
            <person name="Tunlid A."/>
            <person name="Henrissat B."/>
            <person name="Grigoriev I.V."/>
            <person name="Hibbett D.S."/>
            <person name="Martin F."/>
            <person name="Nordberg H.P."/>
            <person name="Cantor M.N."/>
            <person name="Hua S.X."/>
        </authorList>
    </citation>
    <scope>NUCLEOTIDE SEQUENCE [LARGE SCALE GENOMIC DNA]</scope>
    <source>
        <strain evidence="2 3">441</strain>
    </source>
</reference>
<proteinExistence type="predicted"/>
<organism evidence="2 3">
    <name type="scientific">Pisolithus microcarpus 441</name>
    <dbReference type="NCBI Taxonomy" id="765257"/>
    <lineage>
        <taxon>Eukaryota</taxon>
        <taxon>Fungi</taxon>
        <taxon>Dikarya</taxon>
        <taxon>Basidiomycota</taxon>
        <taxon>Agaricomycotina</taxon>
        <taxon>Agaricomycetes</taxon>
        <taxon>Agaricomycetidae</taxon>
        <taxon>Boletales</taxon>
        <taxon>Sclerodermatineae</taxon>
        <taxon>Pisolithaceae</taxon>
        <taxon>Pisolithus</taxon>
    </lineage>
</organism>
<protein>
    <recommendedName>
        <fullName evidence="4">Secreted protein</fullName>
    </recommendedName>
</protein>
<keyword evidence="3" id="KW-1185">Reference proteome</keyword>
<dbReference type="EMBL" id="KN834286">
    <property type="protein sequence ID" value="KIK11163.1"/>
    <property type="molecule type" value="Genomic_DNA"/>
</dbReference>
<evidence type="ECO:0008006" key="4">
    <source>
        <dbReference type="Google" id="ProtNLM"/>
    </source>
</evidence>
<reference evidence="3" key="2">
    <citation type="submission" date="2015-01" db="EMBL/GenBank/DDBJ databases">
        <title>Evolutionary Origins and Diversification of the Mycorrhizal Mutualists.</title>
        <authorList>
            <consortium name="DOE Joint Genome Institute"/>
            <consortium name="Mycorrhizal Genomics Consortium"/>
            <person name="Kohler A."/>
            <person name="Kuo A."/>
            <person name="Nagy L.G."/>
            <person name="Floudas D."/>
            <person name="Copeland A."/>
            <person name="Barry K.W."/>
            <person name="Cichocki N."/>
            <person name="Veneault-Fourrey C."/>
            <person name="LaButti K."/>
            <person name="Lindquist E.A."/>
            <person name="Lipzen A."/>
            <person name="Lundell T."/>
            <person name="Morin E."/>
            <person name="Murat C."/>
            <person name="Riley R."/>
            <person name="Ohm R."/>
            <person name="Sun H."/>
            <person name="Tunlid A."/>
            <person name="Henrissat B."/>
            <person name="Grigoriev I.V."/>
            <person name="Hibbett D.S."/>
            <person name="Martin F."/>
        </authorList>
    </citation>
    <scope>NUCLEOTIDE SEQUENCE [LARGE SCALE GENOMIC DNA]</scope>
    <source>
        <strain evidence="3">441</strain>
    </source>
</reference>
<evidence type="ECO:0000256" key="1">
    <source>
        <dbReference type="SAM" id="SignalP"/>
    </source>
</evidence>